<feature type="region of interest" description="Disordered" evidence="3">
    <location>
        <begin position="269"/>
        <end position="309"/>
    </location>
</feature>
<proteinExistence type="inferred from homology"/>
<dbReference type="EMBL" id="JAAAWP010000002">
    <property type="protein sequence ID" value="NDW20563.1"/>
    <property type="molecule type" value="Genomic_DNA"/>
</dbReference>
<evidence type="ECO:0000256" key="1">
    <source>
        <dbReference type="ARBA" id="ARBA00010634"/>
    </source>
</evidence>
<evidence type="ECO:0000313" key="5">
    <source>
        <dbReference type="Proteomes" id="UP000478837"/>
    </source>
</evidence>
<evidence type="ECO:0000313" key="4">
    <source>
        <dbReference type="EMBL" id="NDW20563.1"/>
    </source>
</evidence>
<feature type="compositionally biased region" description="Acidic residues" evidence="3">
    <location>
        <begin position="269"/>
        <end position="285"/>
    </location>
</feature>
<dbReference type="PRINTS" id="PR01805">
    <property type="entry name" value="VACJLIPOPROT"/>
</dbReference>
<dbReference type="AlphaFoldDB" id="A0A6L9MRM1"/>
<evidence type="ECO:0000256" key="2">
    <source>
        <dbReference type="ARBA" id="ARBA00022729"/>
    </source>
</evidence>
<evidence type="ECO:0000256" key="3">
    <source>
        <dbReference type="SAM" id="MobiDB-lite"/>
    </source>
</evidence>
<name>A0A6L9MRM1_9ALTE</name>
<dbReference type="Pfam" id="PF04333">
    <property type="entry name" value="MlaA"/>
    <property type="match status" value="1"/>
</dbReference>
<keyword evidence="4" id="KW-0449">Lipoprotein</keyword>
<dbReference type="RefSeq" id="WP_163110112.1">
    <property type="nucleotide sequence ID" value="NZ_JAAAWP010000002.1"/>
</dbReference>
<comment type="similarity">
    <text evidence="1">Belongs to the MlaA family.</text>
</comment>
<feature type="compositionally biased region" description="Basic and acidic residues" evidence="3">
    <location>
        <begin position="286"/>
        <end position="300"/>
    </location>
</feature>
<dbReference type="PANTHER" id="PTHR30035:SF3">
    <property type="entry name" value="INTERMEMBRANE PHOSPHOLIPID TRANSPORT SYSTEM LIPOPROTEIN MLAA"/>
    <property type="match status" value="1"/>
</dbReference>
<dbReference type="GO" id="GO:0016020">
    <property type="term" value="C:membrane"/>
    <property type="evidence" value="ECO:0007669"/>
    <property type="project" value="InterPro"/>
</dbReference>
<dbReference type="GO" id="GO:0120010">
    <property type="term" value="P:intermembrane phospholipid transfer"/>
    <property type="evidence" value="ECO:0007669"/>
    <property type="project" value="TreeGrafter"/>
</dbReference>
<dbReference type="InterPro" id="IPR007428">
    <property type="entry name" value="MlaA"/>
</dbReference>
<protein>
    <submittedName>
        <fullName evidence="4">VacJ family lipoprotein</fullName>
    </submittedName>
</protein>
<sequence length="309" mass="34409">MDITRYLVAGAFVVSSLLSGCASNNASEQTSQVASNSAEIDSSDPRDPLEPINRLMWDFNWEVLDAYFVRPLTVGYVTVMPQFARTGLLNASRNLQEPANFMNNVLQGKVDDGLDSIARFLLNSTIGLFGTIDVATDIGIARKDEEFGETLGTWGVETGPFAMLPVLGPNDPRSFAGQFVDGTVYPMAVIASNFFIARYVVSLVETRAQLMDQEAQLEQSVDDYAFVKNAYFENLAFRVTDGKSGDKAIDEQQLDDFADFEAMLEDSSFEDFDYEEEQSDEPEDDKEIKKDKNPKDDKSQSSDNDQIEY</sequence>
<dbReference type="Proteomes" id="UP000478837">
    <property type="component" value="Unassembled WGS sequence"/>
</dbReference>
<dbReference type="PROSITE" id="PS51257">
    <property type="entry name" value="PROKAR_LIPOPROTEIN"/>
    <property type="match status" value="1"/>
</dbReference>
<accession>A0A6L9MRM1</accession>
<reference evidence="4 5" key="1">
    <citation type="submission" date="2020-01" db="EMBL/GenBank/DDBJ databases">
        <title>Genomes of bacteria type strains.</title>
        <authorList>
            <person name="Chen J."/>
            <person name="Zhu S."/>
            <person name="Yang J."/>
        </authorList>
    </citation>
    <scope>NUCLEOTIDE SEQUENCE [LARGE SCALE GENOMIC DNA]</scope>
    <source>
        <strain evidence="4 5">LMG 22958</strain>
    </source>
</reference>
<dbReference type="PANTHER" id="PTHR30035">
    <property type="entry name" value="LIPOPROTEIN VACJ-RELATED"/>
    <property type="match status" value="1"/>
</dbReference>
<gene>
    <name evidence="4" type="ORF">GTW09_03390</name>
</gene>
<comment type="caution">
    <text evidence="4">The sequence shown here is derived from an EMBL/GenBank/DDBJ whole genome shotgun (WGS) entry which is preliminary data.</text>
</comment>
<keyword evidence="5" id="KW-1185">Reference proteome</keyword>
<organism evidence="4 5">
    <name type="scientific">Alteromonas hispanica</name>
    <dbReference type="NCBI Taxonomy" id="315421"/>
    <lineage>
        <taxon>Bacteria</taxon>
        <taxon>Pseudomonadati</taxon>
        <taxon>Pseudomonadota</taxon>
        <taxon>Gammaproteobacteria</taxon>
        <taxon>Alteromonadales</taxon>
        <taxon>Alteromonadaceae</taxon>
        <taxon>Alteromonas/Salinimonas group</taxon>
        <taxon>Alteromonas</taxon>
    </lineage>
</organism>
<keyword evidence="2" id="KW-0732">Signal</keyword>